<sequence>MKKNLTIWVMLALSITGFVDSVYLALKTLFGSPITCSAFSGGCDIVAQSKYSDFLGVPISMLGVLFYAAIIIVITYYLQRRTIKSLEWIVYGLLFGGLFSLYLLALQAFVIEAWCLYCIVADAIGIANALLAIRLLRMK</sequence>
<evidence type="ECO:0000256" key="9">
    <source>
        <dbReference type="ARBA" id="ARBA00023284"/>
    </source>
</evidence>
<evidence type="ECO:0000313" key="12">
    <source>
        <dbReference type="EMBL" id="OGM92765.1"/>
    </source>
</evidence>
<name>A0A1F8DY98_9BACT</name>
<evidence type="ECO:0000256" key="5">
    <source>
        <dbReference type="ARBA" id="ARBA00022989"/>
    </source>
</evidence>
<dbReference type="InterPro" id="IPR038354">
    <property type="entry name" value="VKOR_sf"/>
</dbReference>
<keyword evidence="9" id="KW-0676">Redox-active center</keyword>
<evidence type="ECO:0000313" key="13">
    <source>
        <dbReference type="Proteomes" id="UP000176422"/>
    </source>
</evidence>
<feature type="transmembrane region" description="Helical" evidence="10">
    <location>
        <begin position="85"/>
        <end position="105"/>
    </location>
</feature>
<dbReference type="PANTHER" id="PTHR34573:SF1">
    <property type="entry name" value="VITAMIN K EPOXIDE REDUCTASE DOMAIN-CONTAINING PROTEIN"/>
    <property type="match status" value="1"/>
</dbReference>
<feature type="domain" description="Vitamin K epoxide reductase" evidence="11">
    <location>
        <begin position="3"/>
        <end position="136"/>
    </location>
</feature>
<dbReference type="Gene3D" id="1.20.1440.130">
    <property type="entry name" value="VKOR domain"/>
    <property type="match status" value="1"/>
</dbReference>
<evidence type="ECO:0000259" key="11">
    <source>
        <dbReference type="SMART" id="SM00756"/>
    </source>
</evidence>
<evidence type="ECO:0000256" key="7">
    <source>
        <dbReference type="ARBA" id="ARBA00023136"/>
    </source>
</evidence>
<dbReference type="GO" id="GO:0016020">
    <property type="term" value="C:membrane"/>
    <property type="evidence" value="ECO:0007669"/>
    <property type="project" value="UniProtKB-SubCell"/>
</dbReference>
<dbReference type="CDD" id="cd12916">
    <property type="entry name" value="VKOR_1"/>
    <property type="match status" value="1"/>
</dbReference>
<dbReference type="InterPro" id="IPR044698">
    <property type="entry name" value="VKOR/LTO1"/>
</dbReference>
<comment type="caution">
    <text evidence="12">The sequence shown here is derived from an EMBL/GenBank/DDBJ whole genome shotgun (WGS) entry which is preliminary data.</text>
</comment>
<dbReference type="Proteomes" id="UP000176422">
    <property type="component" value="Unassembled WGS sequence"/>
</dbReference>
<comment type="subcellular location">
    <subcellularLocation>
        <location evidence="1">Membrane</location>
        <topology evidence="1">Multi-pass membrane protein</topology>
    </subcellularLocation>
</comment>
<gene>
    <name evidence="12" type="ORF">A2372_01080</name>
</gene>
<proteinExistence type="inferred from homology"/>
<keyword evidence="7 10" id="KW-0472">Membrane</keyword>
<keyword evidence="8" id="KW-1015">Disulfide bond</keyword>
<evidence type="ECO:0000256" key="6">
    <source>
        <dbReference type="ARBA" id="ARBA00023002"/>
    </source>
</evidence>
<keyword evidence="6" id="KW-0560">Oxidoreductase</keyword>
<feature type="transmembrane region" description="Helical" evidence="10">
    <location>
        <begin position="111"/>
        <end position="133"/>
    </location>
</feature>
<organism evidence="12 13">
    <name type="scientific">Candidatus Wolfebacteria bacterium RIFOXYB1_FULL_54_12</name>
    <dbReference type="NCBI Taxonomy" id="1802559"/>
    <lineage>
        <taxon>Bacteria</taxon>
        <taxon>Candidatus Wolfeibacteriota</taxon>
    </lineage>
</organism>
<dbReference type="Pfam" id="PF07884">
    <property type="entry name" value="VKOR"/>
    <property type="match status" value="1"/>
</dbReference>
<evidence type="ECO:0000256" key="8">
    <source>
        <dbReference type="ARBA" id="ARBA00023157"/>
    </source>
</evidence>
<dbReference type="EMBL" id="MGIT01000003">
    <property type="protein sequence ID" value="OGM92765.1"/>
    <property type="molecule type" value="Genomic_DNA"/>
</dbReference>
<evidence type="ECO:0000256" key="1">
    <source>
        <dbReference type="ARBA" id="ARBA00004141"/>
    </source>
</evidence>
<evidence type="ECO:0000256" key="3">
    <source>
        <dbReference type="ARBA" id="ARBA00022692"/>
    </source>
</evidence>
<feature type="transmembrane region" description="Helical" evidence="10">
    <location>
        <begin position="59"/>
        <end position="78"/>
    </location>
</feature>
<reference evidence="12 13" key="1">
    <citation type="journal article" date="2016" name="Nat. Commun.">
        <title>Thousands of microbial genomes shed light on interconnected biogeochemical processes in an aquifer system.</title>
        <authorList>
            <person name="Anantharaman K."/>
            <person name="Brown C.T."/>
            <person name="Hug L.A."/>
            <person name="Sharon I."/>
            <person name="Castelle C.J."/>
            <person name="Probst A.J."/>
            <person name="Thomas B.C."/>
            <person name="Singh A."/>
            <person name="Wilkins M.J."/>
            <person name="Karaoz U."/>
            <person name="Brodie E.L."/>
            <person name="Williams K.H."/>
            <person name="Hubbard S.S."/>
            <person name="Banfield J.F."/>
        </authorList>
    </citation>
    <scope>NUCLEOTIDE SEQUENCE [LARGE SCALE GENOMIC DNA]</scope>
</reference>
<dbReference type="GO" id="GO:0016491">
    <property type="term" value="F:oxidoreductase activity"/>
    <property type="evidence" value="ECO:0007669"/>
    <property type="project" value="UniProtKB-KW"/>
</dbReference>
<dbReference type="GO" id="GO:0048038">
    <property type="term" value="F:quinone binding"/>
    <property type="evidence" value="ECO:0007669"/>
    <property type="project" value="UniProtKB-KW"/>
</dbReference>
<accession>A0A1F8DY98</accession>
<dbReference type="SMART" id="SM00756">
    <property type="entry name" value="VKc"/>
    <property type="match status" value="1"/>
</dbReference>
<keyword evidence="5 10" id="KW-1133">Transmembrane helix</keyword>
<evidence type="ECO:0000256" key="10">
    <source>
        <dbReference type="SAM" id="Phobius"/>
    </source>
</evidence>
<evidence type="ECO:0000256" key="2">
    <source>
        <dbReference type="ARBA" id="ARBA00006214"/>
    </source>
</evidence>
<comment type="similarity">
    <text evidence="2">Belongs to the VKOR family.</text>
</comment>
<keyword evidence="3 10" id="KW-0812">Transmembrane</keyword>
<keyword evidence="4" id="KW-0874">Quinone</keyword>
<protein>
    <recommendedName>
        <fullName evidence="11">Vitamin K epoxide reductase domain-containing protein</fullName>
    </recommendedName>
</protein>
<dbReference type="InterPro" id="IPR012932">
    <property type="entry name" value="VKOR"/>
</dbReference>
<dbReference type="AlphaFoldDB" id="A0A1F8DY98"/>
<dbReference type="PANTHER" id="PTHR34573">
    <property type="entry name" value="VKC DOMAIN-CONTAINING PROTEIN"/>
    <property type="match status" value="1"/>
</dbReference>
<evidence type="ECO:0000256" key="4">
    <source>
        <dbReference type="ARBA" id="ARBA00022719"/>
    </source>
</evidence>
<dbReference type="STRING" id="1802559.A2372_01080"/>